<dbReference type="Gene3D" id="3.40.50.2300">
    <property type="match status" value="1"/>
</dbReference>
<dbReference type="CDD" id="cd00156">
    <property type="entry name" value="REC"/>
    <property type="match status" value="1"/>
</dbReference>
<dbReference type="PROSITE" id="PS50110">
    <property type="entry name" value="RESPONSE_REGULATORY"/>
    <property type="match status" value="1"/>
</dbReference>
<evidence type="ECO:0000256" key="3">
    <source>
        <dbReference type="ARBA" id="ARBA00023012"/>
    </source>
</evidence>
<dbReference type="InterPro" id="IPR036890">
    <property type="entry name" value="HATPase_C_sf"/>
</dbReference>
<dbReference type="InterPro" id="IPR011006">
    <property type="entry name" value="CheY-like_superfamily"/>
</dbReference>
<protein>
    <submittedName>
        <fullName evidence="8">PAS domain S-box-containing protein</fullName>
    </submittedName>
</protein>
<dbReference type="STRING" id="1035707.SAMN05216552_101872"/>
<dbReference type="Gene3D" id="3.30.565.10">
    <property type="entry name" value="Histidine kinase-like ATPase, C-terminal domain"/>
    <property type="match status" value="1"/>
</dbReference>
<feature type="domain" description="Response regulatory" evidence="6">
    <location>
        <begin position="8"/>
        <end position="128"/>
    </location>
</feature>
<feature type="modified residue" description="4-aspartylphosphate" evidence="4">
    <location>
        <position position="59"/>
    </location>
</feature>
<keyword evidence="4" id="KW-0597">Phosphoprotein</keyword>
<dbReference type="EMBL" id="FPBO01000018">
    <property type="protein sequence ID" value="SFU99101.1"/>
    <property type="molecule type" value="Genomic_DNA"/>
</dbReference>
<dbReference type="Proteomes" id="UP000199391">
    <property type="component" value="Unassembled WGS sequence"/>
</dbReference>
<dbReference type="SMART" id="SM00387">
    <property type="entry name" value="HATPase_c"/>
    <property type="match status" value="1"/>
</dbReference>
<proteinExistence type="predicted"/>
<evidence type="ECO:0000259" key="5">
    <source>
        <dbReference type="PROSITE" id="PS50109"/>
    </source>
</evidence>
<keyword evidence="3" id="KW-0902">Two-component regulatory system</keyword>
<dbReference type="AlphaFoldDB" id="A0A1I7KNV7"/>
<evidence type="ECO:0000259" key="6">
    <source>
        <dbReference type="PROSITE" id="PS50110"/>
    </source>
</evidence>
<dbReference type="PANTHER" id="PTHR24421:SF59">
    <property type="entry name" value="OXYGEN SENSOR HISTIDINE KINASE NREB"/>
    <property type="match status" value="1"/>
</dbReference>
<dbReference type="PANTHER" id="PTHR24421">
    <property type="entry name" value="NITRATE/NITRITE SENSOR PROTEIN NARX-RELATED"/>
    <property type="match status" value="1"/>
</dbReference>
<sequence length="496" mass="54247">MGVPATLRVLIVEDDLVDRMACRRAFAAAGRPFELLEADSGEAGLALALERRPDCVLLDYHLPDLTGVEFLDRLRAGLAGGEAGPPVMMLTGADSATVAAEAMRRGARDYLVKDGDGHYLELLPAGIDRMLREQRLLDEKRQAEAKFRTLVEQIQAITYIADPGEAGALRYISPQIRALGYTDEEWLADPGLHRDRLHPDDRERAWAAIRASRALGTPLRQEYRLRARIGSELWMRDQADRVDAGGGEWFMQGILIDISASKLAEQALRHSQNELRQLAAHQERIKEEERKRIAREVHDELGGLLTGIKAYISVAIERGAQQGGAPDPLLAETAGLAQTAIDTVRRVIADLRPSVLDQLGVWAALEWYAEQVALRSGLRCDCRVGAAAAALELDPERSTMLFRVAQEALTNVVRHAEASAATVAVELEEGALLLTITDDGKGIDSEGLLSRESWGILGMHERSRSFGGELKMSGAPGRGTVLALRLPLANTTWNGD</sequence>
<organism evidence="8 9">
    <name type="scientific">Pseudoduganella namucuonensis</name>
    <dbReference type="NCBI Taxonomy" id="1035707"/>
    <lineage>
        <taxon>Bacteria</taxon>
        <taxon>Pseudomonadati</taxon>
        <taxon>Pseudomonadota</taxon>
        <taxon>Betaproteobacteria</taxon>
        <taxon>Burkholderiales</taxon>
        <taxon>Oxalobacteraceae</taxon>
        <taxon>Telluria group</taxon>
        <taxon>Pseudoduganella</taxon>
    </lineage>
</organism>
<dbReference type="SMART" id="SM00448">
    <property type="entry name" value="REC"/>
    <property type="match status" value="1"/>
</dbReference>
<dbReference type="InterPro" id="IPR003594">
    <property type="entry name" value="HATPase_dom"/>
</dbReference>
<dbReference type="OrthoDB" id="9813412at2"/>
<dbReference type="CDD" id="cd00130">
    <property type="entry name" value="PAS"/>
    <property type="match status" value="1"/>
</dbReference>
<dbReference type="InterPro" id="IPR001789">
    <property type="entry name" value="Sig_transdc_resp-reg_receiver"/>
</dbReference>
<keyword evidence="1" id="KW-0808">Transferase</keyword>
<dbReference type="PROSITE" id="PS50113">
    <property type="entry name" value="PAC"/>
    <property type="match status" value="1"/>
</dbReference>
<keyword evidence="2" id="KW-0418">Kinase</keyword>
<dbReference type="InterPro" id="IPR013655">
    <property type="entry name" value="PAS_fold_3"/>
</dbReference>
<dbReference type="InterPro" id="IPR035965">
    <property type="entry name" value="PAS-like_dom_sf"/>
</dbReference>
<evidence type="ECO:0000256" key="2">
    <source>
        <dbReference type="ARBA" id="ARBA00022777"/>
    </source>
</evidence>
<dbReference type="GO" id="GO:0000155">
    <property type="term" value="F:phosphorelay sensor kinase activity"/>
    <property type="evidence" value="ECO:0007669"/>
    <property type="project" value="InterPro"/>
</dbReference>
<dbReference type="Pfam" id="PF07730">
    <property type="entry name" value="HisKA_3"/>
    <property type="match status" value="1"/>
</dbReference>
<dbReference type="InterPro" id="IPR050482">
    <property type="entry name" value="Sensor_HK_TwoCompSys"/>
</dbReference>
<dbReference type="PROSITE" id="PS50109">
    <property type="entry name" value="HIS_KIN"/>
    <property type="match status" value="1"/>
</dbReference>
<dbReference type="Pfam" id="PF02518">
    <property type="entry name" value="HATPase_c"/>
    <property type="match status" value="1"/>
</dbReference>
<evidence type="ECO:0000256" key="4">
    <source>
        <dbReference type="PROSITE-ProRule" id="PRU00169"/>
    </source>
</evidence>
<dbReference type="InterPro" id="IPR011712">
    <property type="entry name" value="Sig_transdc_His_kin_sub3_dim/P"/>
</dbReference>
<name>A0A1I7KNV7_9BURK</name>
<dbReference type="InterPro" id="IPR005467">
    <property type="entry name" value="His_kinase_dom"/>
</dbReference>
<evidence type="ECO:0000256" key="1">
    <source>
        <dbReference type="ARBA" id="ARBA00022679"/>
    </source>
</evidence>
<dbReference type="Pfam" id="PF00072">
    <property type="entry name" value="Response_reg"/>
    <property type="match status" value="1"/>
</dbReference>
<dbReference type="GO" id="GO:0046983">
    <property type="term" value="F:protein dimerization activity"/>
    <property type="evidence" value="ECO:0007669"/>
    <property type="project" value="InterPro"/>
</dbReference>
<dbReference type="NCBIfam" id="TIGR00229">
    <property type="entry name" value="sensory_box"/>
    <property type="match status" value="1"/>
</dbReference>
<dbReference type="Gene3D" id="3.30.450.20">
    <property type="entry name" value="PAS domain"/>
    <property type="match status" value="1"/>
</dbReference>
<dbReference type="SUPFAM" id="SSF52172">
    <property type="entry name" value="CheY-like"/>
    <property type="match status" value="1"/>
</dbReference>
<dbReference type="SUPFAM" id="SSF55874">
    <property type="entry name" value="ATPase domain of HSP90 chaperone/DNA topoisomerase II/histidine kinase"/>
    <property type="match status" value="1"/>
</dbReference>
<gene>
    <name evidence="8" type="ORF">SAMN05216552_101872</name>
</gene>
<dbReference type="GO" id="GO:0016020">
    <property type="term" value="C:membrane"/>
    <property type="evidence" value="ECO:0007669"/>
    <property type="project" value="InterPro"/>
</dbReference>
<feature type="domain" description="Histidine kinase" evidence="5">
    <location>
        <begin position="401"/>
        <end position="490"/>
    </location>
</feature>
<evidence type="ECO:0000313" key="9">
    <source>
        <dbReference type="Proteomes" id="UP000199391"/>
    </source>
</evidence>
<keyword evidence="9" id="KW-1185">Reference proteome</keyword>
<evidence type="ECO:0000313" key="8">
    <source>
        <dbReference type="EMBL" id="SFU99101.1"/>
    </source>
</evidence>
<dbReference type="SUPFAM" id="SSF55785">
    <property type="entry name" value="PYP-like sensor domain (PAS domain)"/>
    <property type="match status" value="1"/>
</dbReference>
<dbReference type="Gene3D" id="1.20.5.1930">
    <property type="match status" value="1"/>
</dbReference>
<dbReference type="InterPro" id="IPR000700">
    <property type="entry name" value="PAS-assoc_C"/>
</dbReference>
<feature type="domain" description="PAC" evidence="7">
    <location>
        <begin position="219"/>
        <end position="270"/>
    </location>
</feature>
<dbReference type="InterPro" id="IPR000014">
    <property type="entry name" value="PAS"/>
</dbReference>
<dbReference type="RefSeq" id="WP_093557131.1">
    <property type="nucleotide sequence ID" value="NZ_FPBO01000018.1"/>
</dbReference>
<dbReference type="Pfam" id="PF08447">
    <property type="entry name" value="PAS_3"/>
    <property type="match status" value="1"/>
</dbReference>
<reference evidence="9" key="1">
    <citation type="submission" date="2016-10" db="EMBL/GenBank/DDBJ databases">
        <authorList>
            <person name="Varghese N."/>
            <person name="Submissions S."/>
        </authorList>
    </citation>
    <scope>NUCLEOTIDE SEQUENCE [LARGE SCALE GENOMIC DNA]</scope>
    <source>
        <strain evidence="9">CGMCC 1.11014</strain>
    </source>
</reference>
<dbReference type="CDD" id="cd16917">
    <property type="entry name" value="HATPase_UhpB-NarQ-NarX-like"/>
    <property type="match status" value="1"/>
</dbReference>
<evidence type="ECO:0000259" key="7">
    <source>
        <dbReference type="PROSITE" id="PS50113"/>
    </source>
</evidence>
<accession>A0A1I7KNV7</accession>